<evidence type="ECO:0000313" key="12">
    <source>
        <dbReference type="Proteomes" id="UP000014760"/>
    </source>
</evidence>
<evidence type="ECO:0000256" key="1">
    <source>
        <dbReference type="ARBA" id="ARBA00004370"/>
    </source>
</evidence>
<dbReference type="CDD" id="cd21451">
    <property type="entry name" value="DLC-like_TCTEX1D"/>
    <property type="match status" value="1"/>
</dbReference>
<keyword evidence="6" id="KW-0675">Receptor</keyword>
<feature type="transmembrane region" description="Helical" evidence="8">
    <location>
        <begin position="56"/>
        <end position="78"/>
    </location>
</feature>
<dbReference type="Pfam" id="PF00001">
    <property type="entry name" value="7tm_1"/>
    <property type="match status" value="1"/>
</dbReference>
<dbReference type="EnsemblMetazoa" id="CapteT225200">
    <property type="protein sequence ID" value="CapteP225200"/>
    <property type="gene ID" value="CapteG225200"/>
</dbReference>
<dbReference type="PANTHER" id="PTHR45698:SF1">
    <property type="entry name" value="TRACE AMINE-ASSOCIATED RECEPTOR 13C-LIKE"/>
    <property type="match status" value="1"/>
</dbReference>
<protein>
    <recommendedName>
        <fullName evidence="9">G-protein coupled receptors family 1 profile domain-containing protein</fullName>
    </recommendedName>
</protein>
<reference evidence="12" key="1">
    <citation type="submission" date="2012-12" db="EMBL/GenBank/DDBJ databases">
        <authorList>
            <person name="Hellsten U."/>
            <person name="Grimwood J."/>
            <person name="Chapman J.A."/>
            <person name="Shapiro H."/>
            <person name="Aerts A."/>
            <person name="Otillar R.P."/>
            <person name="Terry A.Y."/>
            <person name="Boore J.L."/>
            <person name="Simakov O."/>
            <person name="Marletaz F."/>
            <person name="Cho S.-J."/>
            <person name="Edsinger-Gonzales E."/>
            <person name="Havlak P."/>
            <person name="Kuo D.-H."/>
            <person name="Larsson T."/>
            <person name="Lv J."/>
            <person name="Arendt D."/>
            <person name="Savage R."/>
            <person name="Osoegawa K."/>
            <person name="de Jong P."/>
            <person name="Lindberg D.R."/>
            <person name="Seaver E.C."/>
            <person name="Weisblat D.A."/>
            <person name="Putnam N.H."/>
            <person name="Grigoriev I.V."/>
            <person name="Rokhsar D.S."/>
        </authorList>
    </citation>
    <scope>NUCLEOTIDE SEQUENCE</scope>
    <source>
        <strain evidence="12">I ESC-2004</strain>
    </source>
</reference>
<evidence type="ECO:0000256" key="2">
    <source>
        <dbReference type="ARBA" id="ARBA00005361"/>
    </source>
</evidence>
<organism evidence="10">
    <name type="scientific">Capitella teleta</name>
    <name type="common">Polychaete worm</name>
    <dbReference type="NCBI Taxonomy" id="283909"/>
    <lineage>
        <taxon>Eukaryota</taxon>
        <taxon>Metazoa</taxon>
        <taxon>Spiralia</taxon>
        <taxon>Lophotrochozoa</taxon>
        <taxon>Annelida</taxon>
        <taxon>Polychaeta</taxon>
        <taxon>Sedentaria</taxon>
        <taxon>Scolecida</taxon>
        <taxon>Capitellidae</taxon>
        <taxon>Capitella</taxon>
    </lineage>
</organism>
<dbReference type="CDD" id="cd00637">
    <property type="entry name" value="7tm_classA_rhodopsin-like"/>
    <property type="match status" value="1"/>
</dbReference>
<evidence type="ECO:0000256" key="7">
    <source>
        <dbReference type="SAM" id="MobiDB-lite"/>
    </source>
</evidence>
<evidence type="ECO:0000259" key="9">
    <source>
        <dbReference type="PROSITE" id="PS50262"/>
    </source>
</evidence>
<evidence type="ECO:0000256" key="8">
    <source>
        <dbReference type="SAM" id="Phobius"/>
    </source>
</evidence>
<dbReference type="Pfam" id="PF03645">
    <property type="entry name" value="Tctex-1"/>
    <property type="match status" value="1"/>
</dbReference>
<keyword evidence="4 8" id="KW-1133">Transmembrane helix</keyword>
<sequence>MDDINTTQVAAEEEVGSGNLTNILVIVEGIFGLIGNSIVLMVLASHQKLLKLPSTVFLINQTTLDFLSSLTLVITFSYKFLQLSNFSGPGGHFLCFTLESELFVWTALNASTFSLALLTLERFFRIVFPMLHRKRYRIEFGLVAMATTWVIALAWNIIPIMTTTKVISGSCLVLHFWRSDQSQMQFGLSFLSVCFLFPLAVIVICYTCMLLTLRKKNKVGLLPEASTSTSRDKPYGGQRIWTTTSCTSNPGRRQFISRAQSNITKTLLIVSVAFVVCWMPNQIYYFLYNVGFNLNSNSIVYQLSVCLCLGNCCVNPVIYAIKYEEFKMHPATKVSQAKHGQTKPLPKSAGGSLDNTSPVRPAPKTKGKRKKDDPNAERKSIARARFIKAANSIRAFIRFQKALSLKPSDRRRPNRSSAATVRLENTYRTEPEEDERFKSDACKNIVEDLVKERLERYTYDKGSAPKIARALTASVTDSLKAKLRKTAPRYKIICNVIIGQSQGQGLSVSSRAVWNDATDSYISYNYTKSDLFAVAIVHAVYVD</sequence>
<feature type="domain" description="G-protein coupled receptors family 1 profile" evidence="9">
    <location>
        <begin position="35"/>
        <end position="319"/>
    </location>
</feature>
<dbReference type="PROSITE" id="PS50262">
    <property type="entry name" value="G_PROTEIN_RECEP_F1_2"/>
    <property type="match status" value="1"/>
</dbReference>
<dbReference type="AlphaFoldDB" id="R7TKB2"/>
<dbReference type="InterPro" id="IPR005334">
    <property type="entry name" value="Tctex-1-like"/>
</dbReference>
<dbReference type="STRING" id="283909.R7TKB2"/>
<keyword evidence="5 8" id="KW-0472">Membrane</keyword>
<dbReference type="InterPro" id="IPR000276">
    <property type="entry name" value="GPCR_Rhodpsn"/>
</dbReference>
<dbReference type="Proteomes" id="UP000014760">
    <property type="component" value="Unassembled WGS sequence"/>
</dbReference>
<feature type="transmembrane region" description="Helical" evidence="8">
    <location>
        <begin position="140"/>
        <end position="158"/>
    </location>
</feature>
<feature type="transmembrane region" description="Helical" evidence="8">
    <location>
        <begin position="299"/>
        <end position="321"/>
    </location>
</feature>
<dbReference type="PANTHER" id="PTHR45698">
    <property type="entry name" value="TRACE AMINE-ASSOCIATED RECEPTOR 19N-RELATED"/>
    <property type="match status" value="1"/>
</dbReference>
<dbReference type="PROSITE" id="PS00237">
    <property type="entry name" value="G_PROTEIN_RECEP_F1_1"/>
    <property type="match status" value="1"/>
</dbReference>
<dbReference type="EMBL" id="AMQN01012513">
    <property type="status" value="NOT_ANNOTATED_CDS"/>
    <property type="molecule type" value="Genomic_DNA"/>
</dbReference>
<evidence type="ECO:0000256" key="3">
    <source>
        <dbReference type="ARBA" id="ARBA00022692"/>
    </source>
</evidence>
<feature type="transmembrane region" description="Helical" evidence="8">
    <location>
        <begin position="267"/>
        <end position="287"/>
    </location>
</feature>
<proteinExistence type="inferred from homology"/>
<dbReference type="GO" id="GO:0004930">
    <property type="term" value="F:G protein-coupled receptor activity"/>
    <property type="evidence" value="ECO:0007669"/>
    <property type="project" value="UniProtKB-KW"/>
</dbReference>
<comment type="subcellular location">
    <subcellularLocation>
        <location evidence="1">Membrane</location>
    </subcellularLocation>
</comment>
<feature type="transmembrane region" description="Helical" evidence="8">
    <location>
        <begin position="102"/>
        <end position="120"/>
    </location>
</feature>
<evidence type="ECO:0000313" key="11">
    <source>
        <dbReference type="EnsemblMetazoa" id="CapteP225200"/>
    </source>
</evidence>
<evidence type="ECO:0000313" key="10">
    <source>
        <dbReference type="EMBL" id="ELT93922.1"/>
    </source>
</evidence>
<accession>R7TKB2</accession>
<reference evidence="11" key="3">
    <citation type="submission" date="2015-06" db="UniProtKB">
        <authorList>
            <consortium name="EnsemblMetazoa"/>
        </authorList>
    </citation>
    <scope>IDENTIFICATION</scope>
</reference>
<feature type="transmembrane region" description="Helical" evidence="8">
    <location>
        <begin position="23"/>
        <end position="44"/>
    </location>
</feature>
<keyword evidence="6" id="KW-0807">Transducer</keyword>
<name>R7TKB2_CAPTE</name>
<evidence type="ECO:0000256" key="6">
    <source>
        <dbReference type="RuleBase" id="RU000688"/>
    </source>
</evidence>
<comment type="similarity">
    <text evidence="6">Belongs to the G-protein coupled receptor 1 family.</text>
</comment>
<keyword evidence="12" id="KW-1185">Reference proteome</keyword>
<dbReference type="GO" id="GO:0016020">
    <property type="term" value="C:membrane"/>
    <property type="evidence" value="ECO:0007669"/>
    <property type="project" value="UniProtKB-SubCell"/>
</dbReference>
<feature type="transmembrane region" description="Helical" evidence="8">
    <location>
        <begin position="186"/>
        <end position="213"/>
    </location>
</feature>
<comment type="similarity">
    <text evidence="2">Belongs to the dynein light chain Tctex-type family.</text>
</comment>
<dbReference type="PRINTS" id="PR00237">
    <property type="entry name" value="GPCRRHODOPSN"/>
</dbReference>
<dbReference type="EMBL" id="KB309567">
    <property type="protein sequence ID" value="ELT93922.1"/>
    <property type="molecule type" value="Genomic_DNA"/>
</dbReference>
<feature type="region of interest" description="Disordered" evidence="7">
    <location>
        <begin position="334"/>
        <end position="378"/>
    </location>
</feature>
<dbReference type="InterPro" id="IPR038586">
    <property type="entry name" value="Tctex-1-like_sf"/>
</dbReference>
<dbReference type="Gene3D" id="3.30.1140.40">
    <property type="entry name" value="Tctex-1"/>
    <property type="match status" value="1"/>
</dbReference>
<dbReference type="OrthoDB" id="6106139at2759"/>
<keyword evidence="6" id="KW-0297">G-protein coupled receptor</keyword>
<dbReference type="OMA" id="PIARICF"/>
<gene>
    <name evidence="10" type="ORF">CAPTEDRAFT_225200</name>
</gene>
<dbReference type="SUPFAM" id="SSF81321">
    <property type="entry name" value="Family A G protein-coupled receptor-like"/>
    <property type="match status" value="1"/>
</dbReference>
<dbReference type="Gene3D" id="1.20.1070.10">
    <property type="entry name" value="Rhodopsin 7-helix transmembrane proteins"/>
    <property type="match status" value="1"/>
</dbReference>
<evidence type="ECO:0000256" key="4">
    <source>
        <dbReference type="ARBA" id="ARBA00022989"/>
    </source>
</evidence>
<reference evidence="10 12" key="2">
    <citation type="journal article" date="2013" name="Nature">
        <title>Insights into bilaterian evolution from three spiralian genomes.</title>
        <authorList>
            <person name="Simakov O."/>
            <person name="Marletaz F."/>
            <person name="Cho S.J."/>
            <person name="Edsinger-Gonzales E."/>
            <person name="Havlak P."/>
            <person name="Hellsten U."/>
            <person name="Kuo D.H."/>
            <person name="Larsson T."/>
            <person name="Lv J."/>
            <person name="Arendt D."/>
            <person name="Savage R."/>
            <person name="Osoegawa K."/>
            <person name="de Jong P."/>
            <person name="Grimwood J."/>
            <person name="Chapman J.A."/>
            <person name="Shapiro H."/>
            <person name="Aerts A."/>
            <person name="Otillar R.P."/>
            <person name="Terry A.Y."/>
            <person name="Boore J.L."/>
            <person name="Grigoriev I.V."/>
            <person name="Lindberg D.R."/>
            <person name="Seaver E.C."/>
            <person name="Weisblat D.A."/>
            <person name="Putnam N.H."/>
            <person name="Rokhsar D.S."/>
        </authorList>
    </citation>
    <scope>NUCLEOTIDE SEQUENCE</scope>
    <source>
        <strain evidence="10 12">I ESC-2004</strain>
    </source>
</reference>
<dbReference type="HOGENOM" id="CLU_501776_0_0_1"/>
<evidence type="ECO:0000256" key="5">
    <source>
        <dbReference type="ARBA" id="ARBA00023136"/>
    </source>
</evidence>
<dbReference type="InterPro" id="IPR017452">
    <property type="entry name" value="GPCR_Rhodpsn_7TM"/>
</dbReference>
<keyword evidence="3 6" id="KW-0812">Transmembrane</keyword>